<accession>C5B3F6</accession>
<dbReference type="RefSeq" id="WP_012753552.1">
    <property type="nucleotide sequence ID" value="NC_012811.1"/>
</dbReference>
<geneLocation type="plasmid" evidence="2 3">
    <name>megaplasmid</name>
</geneLocation>
<feature type="region of interest" description="Disordered" evidence="1">
    <location>
        <begin position="86"/>
        <end position="111"/>
    </location>
</feature>
<evidence type="ECO:0000313" key="3">
    <source>
        <dbReference type="Proteomes" id="UP000009081"/>
    </source>
</evidence>
<gene>
    <name evidence="2" type="ordered locus">MexAM1_META2p0050</name>
</gene>
<sequence length="111" mass="11789">MSPDPRDPELQVEPGPDWLTLRDVADELGLPDPDPLEPAWAKLEAAAAAGKRPCLGSDPVAWAWVRSGSDPVFAITRTSVDTVRAGLGLKGRRADPRSRPPAAESGKDPVT</sequence>
<dbReference type="Proteomes" id="UP000009081">
    <property type="component" value="Plasmid megaplasmid"/>
</dbReference>
<evidence type="ECO:0000256" key="1">
    <source>
        <dbReference type="SAM" id="MobiDB-lite"/>
    </source>
</evidence>
<organism evidence="2 3">
    <name type="scientific">Methylorubrum extorquens (strain ATCC 14718 / DSM 1338 / JCM 2805 / NCIMB 9133 / AM1)</name>
    <name type="common">Methylobacterium extorquens</name>
    <dbReference type="NCBI Taxonomy" id="272630"/>
    <lineage>
        <taxon>Bacteria</taxon>
        <taxon>Pseudomonadati</taxon>
        <taxon>Pseudomonadota</taxon>
        <taxon>Alphaproteobacteria</taxon>
        <taxon>Hyphomicrobiales</taxon>
        <taxon>Methylobacteriaceae</taxon>
        <taxon>Methylorubrum</taxon>
    </lineage>
</organism>
<protein>
    <submittedName>
        <fullName evidence="2">Uncharacterized protein</fullName>
    </submittedName>
</protein>
<dbReference type="AlphaFoldDB" id="C5B3F6"/>
<reference evidence="2 3" key="1">
    <citation type="journal article" date="2009" name="PLoS ONE">
        <title>Methylobacterium genome sequences: a reference blueprint to investigate microbial metabolism of C1 compounds from natural and industrial sources.</title>
        <authorList>
            <person name="Vuilleumier S."/>
            <person name="Chistoserdova L."/>
            <person name="Lee M.-C."/>
            <person name="Bringel F."/>
            <person name="Lajus A."/>
            <person name="Zhou Y."/>
            <person name="Gourion B."/>
            <person name="Barbe V."/>
            <person name="Chang J."/>
            <person name="Cruveiller S."/>
            <person name="Dossat C."/>
            <person name="Gillett W."/>
            <person name="Gruffaz C."/>
            <person name="Haugen E."/>
            <person name="Hourcade E."/>
            <person name="Levy R."/>
            <person name="Mangenot S."/>
            <person name="Muller E."/>
            <person name="Nadalig T."/>
            <person name="Pagni M."/>
            <person name="Penny C."/>
            <person name="Peyraud R."/>
            <person name="Robinson D.G."/>
            <person name="Roche D."/>
            <person name="Rouy Z."/>
            <person name="Saenampechek C."/>
            <person name="Salvignol G."/>
            <person name="Vallenet D."/>
            <person name="Wu Z."/>
            <person name="Marx C.J."/>
            <person name="Vorholt J.A."/>
            <person name="Olson M.V."/>
            <person name="Kaul R."/>
            <person name="Weissenbach J."/>
            <person name="Medigue C."/>
            <person name="Lidstrom M.E."/>
        </authorList>
    </citation>
    <scope>NUCLEOTIDE SEQUENCE [LARGE SCALE GENOMIC DNA]</scope>
    <source>
        <strain evidence="3">ATCC 14718 / DSM 1338 / JCM 2805 / NCIMB 9133 / AM1</strain>
    </source>
</reference>
<dbReference type="KEGG" id="mea:Mex_2p0050"/>
<evidence type="ECO:0000313" key="2">
    <source>
        <dbReference type="EMBL" id="ACS42988.1"/>
    </source>
</evidence>
<dbReference type="HOGENOM" id="CLU_2155354_0_0_5"/>
<name>C5B3F6_METEA</name>
<proteinExistence type="predicted"/>
<keyword evidence="3" id="KW-1185">Reference proteome</keyword>
<keyword evidence="2" id="KW-0614">Plasmid</keyword>
<dbReference type="EMBL" id="CP001511">
    <property type="protein sequence ID" value="ACS42988.1"/>
    <property type="molecule type" value="Genomic_DNA"/>
</dbReference>